<evidence type="ECO:0000313" key="3">
    <source>
        <dbReference type="Proteomes" id="UP000186804"/>
    </source>
</evidence>
<dbReference type="GeneID" id="92366321"/>
<dbReference type="AlphaFoldDB" id="A0A1J4MUR1"/>
<feature type="region of interest" description="Disordered" evidence="1">
    <location>
        <begin position="127"/>
        <end position="151"/>
    </location>
</feature>
<accession>A0A1J4MUR1</accession>
<feature type="compositionally biased region" description="Polar residues" evidence="1">
    <location>
        <begin position="241"/>
        <end position="256"/>
    </location>
</feature>
<reference evidence="2 3" key="1">
    <citation type="submission" date="2016-10" db="EMBL/GenBank/DDBJ databases">
        <title>Reductive evolution of mitochondrial metabolism and differential evolution of invasion-related proteins in Cryptosporidium.</title>
        <authorList>
            <person name="Liu S."/>
            <person name="Roellig D.M."/>
            <person name="Guo Y."/>
            <person name="Li N."/>
            <person name="Frace M.A."/>
            <person name="Tang K."/>
            <person name="Zhang L."/>
            <person name="Feng Y."/>
            <person name="Xiao L."/>
        </authorList>
    </citation>
    <scope>NUCLEOTIDE SEQUENCE [LARGE SCALE GENOMIC DNA]</scope>
    <source>
        <strain evidence="2">30847</strain>
    </source>
</reference>
<evidence type="ECO:0000256" key="1">
    <source>
        <dbReference type="SAM" id="MobiDB-lite"/>
    </source>
</evidence>
<dbReference type="Proteomes" id="UP000186804">
    <property type="component" value="Unassembled WGS sequence"/>
</dbReference>
<gene>
    <name evidence="2" type="ORF">cand_021370</name>
</gene>
<feature type="compositionally biased region" description="Basic residues" evidence="1">
    <location>
        <begin position="260"/>
        <end position="269"/>
    </location>
</feature>
<protein>
    <submittedName>
        <fullName evidence="2">Uncharacterized protein</fullName>
    </submittedName>
</protein>
<feature type="compositionally biased region" description="Low complexity" evidence="1">
    <location>
        <begin position="130"/>
        <end position="143"/>
    </location>
</feature>
<keyword evidence="3" id="KW-1185">Reference proteome</keyword>
<proteinExistence type="predicted"/>
<sequence>MTSLKFSLLNLNIDKLTEEQMRCKLEDILDKFEYMRNKGLRYQRNLFNCEMEASNKEISSALCTRCKHISEKILKVHIYLLELKMQYEKLNKKLRLYKYVSEDEDDNKMPRENLELYYSEPNDISLQTQNSNTPLLSPSSNHPLDNDKKSRSQVEFVKEIMELGESVKSILKPAKERSLRQIEEKCRQIESKQKNKNSSNISHPVSTNDNMRIKSSKDIISSNTSNLNSANIDDKNKENPSNDSFKGNIDTSSYLDNMNLRKRRRKKGISRADVKKISDMILDE</sequence>
<name>A0A1J4MUR1_9CRYT</name>
<comment type="caution">
    <text evidence="2">The sequence shown here is derived from an EMBL/GenBank/DDBJ whole genome shotgun (WGS) entry which is preliminary data.</text>
</comment>
<dbReference type="OrthoDB" id="10490171at2759"/>
<dbReference type="RefSeq" id="XP_067069001.1">
    <property type="nucleotide sequence ID" value="XM_067212367.1"/>
</dbReference>
<organism evidence="2 3">
    <name type="scientific">Cryptosporidium andersoni</name>
    <dbReference type="NCBI Taxonomy" id="117008"/>
    <lineage>
        <taxon>Eukaryota</taxon>
        <taxon>Sar</taxon>
        <taxon>Alveolata</taxon>
        <taxon>Apicomplexa</taxon>
        <taxon>Conoidasida</taxon>
        <taxon>Coccidia</taxon>
        <taxon>Eucoccidiorida</taxon>
        <taxon>Eimeriorina</taxon>
        <taxon>Cryptosporidiidae</taxon>
        <taxon>Cryptosporidium</taxon>
    </lineage>
</organism>
<feature type="region of interest" description="Disordered" evidence="1">
    <location>
        <begin position="190"/>
        <end position="271"/>
    </location>
</feature>
<evidence type="ECO:0000313" key="2">
    <source>
        <dbReference type="EMBL" id="OII77155.1"/>
    </source>
</evidence>
<dbReference type="EMBL" id="LRBS01000045">
    <property type="protein sequence ID" value="OII77155.1"/>
    <property type="molecule type" value="Genomic_DNA"/>
</dbReference>
<feature type="compositionally biased region" description="Polar residues" evidence="1">
    <location>
        <begin position="218"/>
        <end position="231"/>
    </location>
</feature>
<dbReference type="VEuPathDB" id="CryptoDB:cand_021370"/>
<feature type="compositionally biased region" description="Polar residues" evidence="1">
    <location>
        <begin position="201"/>
        <end position="210"/>
    </location>
</feature>